<feature type="transmembrane region" description="Helical" evidence="8">
    <location>
        <begin position="23"/>
        <end position="43"/>
    </location>
</feature>
<evidence type="ECO:0000256" key="5">
    <source>
        <dbReference type="ARBA" id="ARBA00022692"/>
    </source>
</evidence>
<evidence type="ECO:0000256" key="3">
    <source>
        <dbReference type="ARBA" id="ARBA00022448"/>
    </source>
</evidence>
<dbReference type="STRING" id="1927124.BST13_30690"/>
<evidence type="ECO:0000256" key="2">
    <source>
        <dbReference type="ARBA" id="ARBA00006669"/>
    </source>
</evidence>
<keyword evidence="4" id="KW-1003">Cell membrane</keyword>
<dbReference type="Proteomes" id="UP000192448">
    <property type="component" value="Unassembled WGS sequence"/>
</dbReference>
<dbReference type="NCBIfam" id="TIGR01528">
    <property type="entry name" value="NMN_trans_PnuC"/>
    <property type="match status" value="1"/>
</dbReference>
<proteinExistence type="inferred from homology"/>
<dbReference type="PANTHER" id="PTHR36122:SF2">
    <property type="entry name" value="NICOTINAMIDE RIBOSIDE TRANSPORTER PNUC"/>
    <property type="match status" value="1"/>
</dbReference>
<evidence type="ECO:0000256" key="7">
    <source>
        <dbReference type="ARBA" id="ARBA00023136"/>
    </source>
</evidence>
<dbReference type="OrthoDB" id="9791248at2"/>
<comment type="caution">
    <text evidence="9">The sequence shown here is derived from an EMBL/GenBank/DDBJ whole genome shotgun (WGS) entry which is preliminary data.</text>
</comment>
<dbReference type="EMBL" id="MVHF01000046">
    <property type="protein sequence ID" value="ORA27292.1"/>
    <property type="molecule type" value="Genomic_DNA"/>
</dbReference>
<keyword evidence="3" id="KW-0813">Transport</keyword>
<dbReference type="PANTHER" id="PTHR36122">
    <property type="entry name" value="NICOTINAMIDE RIBOSIDE TRANSPORTER PNUC"/>
    <property type="match status" value="1"/>
</dbReference>
<dbReference type="GO" id="GO:0005886">
    <property type="term" value="C:plasma membrane"/>
    <property type="evidence" value="ECO:0007669"/>
    <property type="project" value="UniProtKB-SubCell"/>
</dbReference>
<feature type="transmembrane region" description="Helical" evidence="8">
    <location>
        <begin position="112"/>
        <end position="131"/>
    </location>
</feature>
<dbReference type="Pfam" id="PF04973">
    <property type="entry name" value="NMN_transporter"/>
    <property type="match status" value="1"/>
</dbReference>
<accession>A0A1X0ABA6</accession>
<evidence type="ECO:0000313" key="9">
    <source>
        <dbReference type="EMBL" id="ORA27292.1"/>
    </source>
</evidence>
<feature type="transmembrane region" description="Helical" evidence="8">
    <location>
        <begin position="182"/>
        <end position="201"/>
    </location>
</feature>
<feature type="transmembrane region" description="Helical" evidence="8">
    <location>
        <begin position="50"/>
        <end position="67"/>
    </location>
</feature>
<keyword evidence="10" id="KW-1185">Reference proteome</keyword>
<gene>
    <name evidence="9" type="ORF">BST13_30690</name>
</gene>
<organism evidence="9 10">
    <name type="scientific">Mycobacterium aquaticum</name>
    <dbReference type="NCBI Taxonomy" id="1927124"/>
    <lineage>
        <taxon>Bacteria</taxon>
        <taxon>Bacillati</taxon>
        <taxon>Actinomycetota</taxon>
        <taxon>Actinomycetes</taxon>
        <taxon>Mycobacteriales</taxon>
        <taxon>Mycobacteriaceae</taxon>
        <taxon>Mycobacterium</taxon>
    </lineage>
</organism>
<evidence type="ECO:0000313" key="10">
    <source>
        <dbReference type="Proteomes" id="UP000192448"/>
    </source>
</evidence>
<keyword evidence="7 8" id="KW-0472">Membrane</keyword>
<feature type="transmembrane region" description="Helical" evidence="8">
    <location>
        <begin position="73"/>
        <end position="91"/>
    </location>
</feature>
<evidence type="ECO:0000256" key="8">
    <source>
        <dbReference type="SAM" id="Phobius"/>
    </source>
</evidence>
<dbReference type="AlphaFoldDB" id="A0A1X0ABA6"/>
<reference evidence="9 10" key="1">
    <citation type="submission" date="2017-02" db="EMBL/GenBank/DDBJ databases">
        <title>The new phylogeny of genus Mycobacterium.</title>
        <authorList>
            <person name="Tortoli E."/>
            <person name="Trovato A."/>
            <person name="Cirillo D.M."/>
        </authorList>
    </citation>
    <scope>NUCLEOTIDE SEQUENCE [LARGE SCALE GENOMIC DNA]</scope>
    <source>
        <strain evidence="9 10">RW6</strain>
    </source>
</reference>
<keyword evidence="5 8" id="KW-0812">Transmembrane</keyword>
<dbReference type="RefSeq" id="WP_083168907.1">
    <property type="nucleotide sequence ID" value="NZ_MVHF01000046.1"/>
</dbReference>
<dbReference type="GO" id="GO:0034257">
    <property type="term" value="F:nicotinamide riboside transmembrane transporter activity"/>
    <property type="evidence" value="ECO:0007669"/>
    <property type="project" value="InterPro"/>
</dbReference>
<comment type="similarity">
    <text evidence="2">Belongs to the nicotinamide ribonucleoside (NR) uptake permease (TC 4.B.1) family.</text>
</comment>
<keyword evidence="6 8" id="KW-1133">Transmembrane helix</keyword>
<protein>
    <submittedName>
        <fullName evidence="9">Nicotinamide mononucleotide transporter PnuC</fullName>
    </submittedName>
</protein>
<sequence length="207" mass="22781">MLDWLARVVQPLNATLFVLGGDAVSWAELLGFVTGGLCVALTVRRHIANFPVGIANCVFFLVLFASARLWADAGLQVLYIALGFAGWWQWLYGNTGRTPLVVTRARPDQIGWCIGVVVAGTAALTVILRAAHDSAPFLDALTTCLSLVAQWLLNGKYLQTWYFWIAADCIYVPLYLSRDLNLTAAIYVVFLALCLSGLQSWRKVRVS</sequence>
<comment type="subcellular location">
    <subcellularLocation>
        <location evidence="1">Cell membrane</location>
        <topology evidence="1">Multi-pass membrane protein</topology>
    </subcellularLocation>
</comment>
<dbReference type="InterPro" id="IPR006419">
    <property type="entry name" value="NMN_transpt_PnuC"/>
</dbReference>
<name>A0A1X0ABA6_9MYCO</name>
<evidence type="ECO:0000256" key="4">
    <source>
        <dbReference type="ARBA" id="ARBA00022475"/>
    </source>
</evidence>
<evidence type="ECO:0000256" key="6">
    <source>
        <dbReference type="ARBA" id="ARBA00022989"/>
    </source>
</evidence>
<evidence type="ECO:0000256" key="1">
    <source>
        <dbReference type="ARBA" id="ARBA00004651"/>
    </source>
</evidence>